<dbReference type="InterPro" id="IPR058852">
    <property type="entry name" value="HTH_77"/>
</dbReference>
<dbReference type="PANTHER" id="PTHR47691">
    <property type="entry name" value="REGULATOR-RELATED"/>
    <property type="match status" value="1"/>
</dbReference>
<evidence type="ECO:0000256" key="4">
    <source>
        <dbReference type="SAM" id="MobiDB-lite"/>
    </source>
</evidence>
<name>A0A370I9D9_9NOCA</name>
<dbReference type="CDD" id="cd15831">
    <property type="entry name" value="BTAD"/>
    <property type="match status" value="1"/>
</dbReference>
<dbReference type="SUPFAM" id="SSF48452">
    <property type="entry name" value="TPR-like"/>
    <property type="match status" value="2"/>
</dbReference>
<dbReference type="InterPro" id="IPR003593">
    <property type="entry name" value="AAA+_ATPase"/>
</dbReference>
<dbReference type="GO" id="GO:0003677">
    <property type="term" value="F:DNA binding"/>
    <property type="evidence" value="ECO:0007669"/>
    <property type="project" value="UniProtKB-UniRule"/>
</dbReference>
<dbReference type="Gene3D" id="3.40.50.300">
    <property type="entry name" value="P-loop containing nucleotide triphosphate hydrolases"/>
    <property type="match status" value="1"/>
</dbReference>
<sequence>MSEASPQRGGGLEEPPVEVYVLGPVLVRADGQQIAVDRPLERAVLVRLGLARGTPVPDGRMAVDLWGDGDLNRPIPRLRVLISRLRAALGGHADAVRRSPAGYRASIVVADLAAAEAAADRMHAARRAGRHEEVRAAAREALSYWRGPALADLIAVPFAYAEAARLEEWRLGLTVTGLDAAVQLGAEAEVIAELAALVAEHPLHEPLARLHATAVYRTGSQADALKRLQRLRRALSDDLGVDPAPETAELELRILNHDPGLRVATGRSTPEPEPVGSEVGTALPVPTDTFLGRRRELSTVLGAAARPGVVSLVGPPGSGKSRLALEAARRLVSTGRAVTLVELGLLQRAETVGPTVAVALGVDAPQQDWVAAAASALRDAVLVLDGAEHLIGEVRDTAEILLREATGLTVLITSQRAVDHPGETVIRLGALDRATSVELFADRSAGPLTASEQADLVSVCAAVDWLPLGIELAAGLTRTLTVAQLAQRIDARVRLLVGGPGGRHSSLQAALDWSYELLEPSEQAVLRRISVFAGGFVLEAAESVAPTAELEAAEIAPALAELVNRSLVAVHVDGDGRRFSLLETIRAYALTKLAAAQEISPTRQRHADWCLELVETAGASDDFASATAVAGVFAEWPNLLAALENAADADWAHTGLRLATALHEPWLVRSWYQEAQRHFRALIDAPGATAAERANALSRHAFHVLMTGGLDESAGLLGEAAELAGGIDDEALLLGVRYYQGIVDIERGRLRTAIAALETGELLAERVGDRTRMSAFADARGTAQLFAGSPLAALGSYRRALDIDRELGDEHGLARGLSNSAKALLALERVAEALSAAEESDLYAKRLDDRQILSLNELVRATVELAAGRLDVAETHCRTAQACLGEDISMADIDLADILIAKGEVESARALLERVYAETPPGGTQWLAARAISAALAAADGDRTVARELVDGVARDHAESGFGWARYTTRLQAVREWLACDEPFATAG</sequence>
<keyword evidence="2 3" id="KW-0238">DNA-binding</keyword>
<evidence type="ECO:0000256" key="1">
    <source>
        <dbReference type="ARBA" id="ARBA00005820"/>
    </source>
</evidence>
<dbReference type="InterPro" id="IPR005158">
    <property type="entry name" value="BTAD"/>
</dbReference>
<dbReference type="InterPro" id="IPR011990">
    <property type="entry name" value="TPR-like_helical_dom_sf"/>
</dbReference>
<protein>
    <submittedName>
        <fullName evidence="6">Putative ATPase</fullName>
    </submittedName>
</protein>
<feature type="domain" description="OmpR/PhoB-type" evidence="5">
    <location>
        <begin position="9"/>
        <end position="107"/>
    </location>
</feature>
<comment type="caution">
    <text evidence="6">The sequence shown here is derived from an EMBL/GenBank/DDBJ whole genome shotgun (WGS) entry which is preliminary data.</text>
</comment>
<dbReference type="STRING" id="1210086.GCA_001613105_04299"/>
<dbReference type="InterPro" id="IPR036388">
    <property type="entry name" value="WH-like_DNA-bd_sf"/>
</dbReference>
<evidence type="ECO:0000256" key="3">
    <source>
        <dbReference type="PROSITE-ProRule" id="PRU01091"/>
    </source>
</evidence>
<dbReference type="EMBL" id="QQBC01000003">
    <property type="protein sequence ID" value="RDI67318.1"/>
    <property type="molecule type" value="Genomic_DNA"/>
</dbReference>
<accession>A0A370I9D9</accession>
<feature type="region of interest" description="Disordered" evidence="4">
    <location>
        <begin position="261"/>
        <end position="284"/>
    </location>
</feature>
<keyword evidence="7" id="KW-1185">Reference proteome</keyword>
<dbReference type="Proteomes" id="UP000254869">
    <property type="component" value="Unassembled WGS sequence"/>
</dbReference>
<proteinExistence type="inferred from homology"/>
<dbReference type="Pfam" id="PF25872">
    <property type="entry name" value="HTH_77"/>
    <property type="match status" value="1"/>
</dbReference>
<dbReference type="Gene3D" id="1.25.40.10">
    <property type="entry name" value="Tetratricopeptide repeat domain"/>
    <property type="match status" value="2"/>
</dbReference>
<reference evidence="6 7" key="1">
    <citation type="submission" date="2018-07" db="EMBL/GenBank/DDBJ databases">
        <title>Genomic Encyclopedia of Type Strains, Phase IV (KMG-IV): sequencing the most valuable type-strain genomes for metagenomic binning, comparative biology and taxonomic classification.</title>
        <authorList>
            <person name="Goeker M."/>
        </authorList>
    </citation>
    <scope>NUCLEOTIDE SEQUENCE [LARGE SCALE GENOMIC DNA]</scope>
    <source>
        <strain evidence="6 7">DSM 44290</strain>
    </source>
</reference>
<organism evidence="6 7">
    <name type="scientific">Nocardia pseudobrasiliensis</name>
    <dbReference type="NCBI Taxonomy" id="45979"/>
    <lineage>
        <taxon>Bacteria</taxon>
        <taxon>Bacillati</taxon>
        <taxon>Actinomycetota</taxon>
        <taxon>Actinomycetes</taxon>
        <taxon>Mycobacteriales</taxon>
        <taxon>Nocardiaceae</taxon>
        <taxon>Nocardia</taxon>
    </lineage>
</organism>
<evidence type="ECO:0000259" key="5">
    <source>
        <dbReference type="PROSITE" id="PS51755"/>
    </source>
</evidence>
<evidence type="ECO:0000256" key="2">
    <source>
        <dbReference type="ARBA" id="ARBA00023125"/>
    </source>
</evidence>
<dbReference type="SUPFAM" id="SSF46894">
    <property type="entry name" value="C-terminal effector domain of the bipartite response regulators"/>
    <property type="match status" value="1"/>
</dbReference>
<dbReference type="PROSITE" id="PS51755">
    <property type="entry name" value="OMPR_PHOB"/>
    <property type="match status" value="1"/>
</dbReference>
<feature type="DNA-binding region" description="OmpR/PhoB-type" evidence="3">
    <location>
        <begin position="9"/>
        <end position="107"/>
    </location>
</feature>
<dbReference type="InterPro" id="IPR016032">
    <property type="entry name" value="Sig_transdc_resp-reg_C-effctor"/>
</dbReference>
<dbReference type="Pfam" id="PF03704">
    <property type="entry name" value="BTAD"/>
    <property type="match status" value="1"/>
</dbReference>
<evidence type="ECO:0000313" key="7">
    <source>
        <dbReference type="Proteomes" id="UP000254869"/>
    </source>
</evidence>
<dbReference type="SMART" id="SM00382">
    <property type="entry name" value="AAA"/>
    <property type="match status" value="1"/>
</dbReference>
<evidence type="ECO:0000313" key="6">
    <source>
        <dbReference type="EMBL" id="RDI67318.1"/>
    </source>
</evidence>
<dbReference type="GO" id="GO:0006355">
    <property type="term" value="P:regulation of DNA-templated transcription"/>
    <property type="evidence" value="ECO:0007669"/>
    <property type="project" value="InterPro"/>
</dbReference>
<dbReference type="SUPFAM" id="SSF52540">
    <property type="entry name" value="P-loop containing nucleoside triphosphate hydrolases"/>
    <property type="match status" value="1"/>
</dbReference>
<dbReference type="SMART" id="SM01043">
    <property type="entry name" value="BTAD"/>
    <property type="match status" value="1"/>
</dbReference>
<dbReference type="InterPro" id="IPR027417">
    <property type="entry name" value="P-loop_NTPase"/>
</dbReference>
<dbReference type="Gene3D" id="1.10.10.10">
    <property type="entry name" value="Winged helix-like DNA-binding domain superfamily/Winged helix DNA-binding domain"/>
    <property type="match status" value="1"/>
</dbReference>
<comment type="similarity">
    <text evidence="1">Belongs to the AfsR/DnrI/RedD regulatory family.</text>
</comment>
<gene>
    <name evidence="6" type="ORF">DFR76_103389</name>
</gene>
<dbReference type="AlphaFoldDB" id="A0A370I9D9"/>
<dbReference type="PANTHER" id="PTHR47691:SF3">
    <property type="entry name" value="HTH-TYPE TRANSCRIPTIONAL REGULATOR RV0890C-RELATED"/>
    <property type="match status" value="1"/>
</dbReference>
<dbReference type="GO" id="GO:0000160">
    <property type="term" value="P:phosphorelay signal transduction system"/>
    <property type="evidence" value="ECO:0007669"/>
    <property type="project" value="InterPro"/>
</dbReference>
<dbReference type="InterPro" id="IPR001867">
    <property type="entry name" value="OmpR/PhoB-type_DNA-bd"/>
</dbReference>